<reference evidence="4 5" key="1">
    <citation type="submission" date="2018-11" db="EMBL/GenBank/DDBJ databases">
        <authorList>
            <person name="Zhou Z."/>
            <person name="Wang G."/>
        </authorList>
    </citation>
    <scope>NUCLEOTIDE SEQUENCE [LARGE SCALE GENOMIC DNA]</scope>
    <source>
        <strain evidence="4 5">KCTC42998</strain>
    </source>
</reference>
<dbReference type="GO" id="GO:0003677">
    <property type="term" value="F:DNA binding"/>
    <property type="evidence" value="ECO:0007669"/>
    <property type="project" value="InterPro"/>
</dbReference>
<feature type="domain" description="Antitoxin Xre-like helix-turn-helix" evidence="3">
    <location>
        <begin position="37"/>
        <end position="94"/>
    </location>
</feature>
<feature type="domain" description="Antitoxin Xre/MbcA/ParS-like toxin-binding" evidence="2">
    <location>
        <begin position="104"/>
        <end position="151"/>
    </location>
</feature>
<dbReference type="Pfam" id="PF09722">
    <property type="entry name" value="Xre_MbcA_ParS_C"/>
    <property type="match status" value="1"/>
</dbReference>
<accession>A0A3P1CPW4</accession>
<dbReference type="AlphaFoldDB" id="A0A3P1CPW4"/>
<evidence type="ECO:0000313" key="4">
    <source>
        <dbReference type="EMBL" id="RRB15362.1"/>
    </source>
</evidence>
<dbReference type="Proteomes" id="UP000274271">
    <property type="component" value="Unassembled WGS sequence"/>
</dbReference>
<dbReference type="RefSeq" id="WP_124906966.1">
    <property type="nucleotide sequence ID" value="NZ_RQJP01000002.1"/>
</dbReference>
<dbReference type="Pfam" id="PF20432">
    <property type="entry name" value="Xre-like-HTH"/>
    <property type="match status" value="1"/>
</dbReference>
<name>A0A3P1CPW4_9BACT</name>
<feature type="compositionally biased region" description="Polar residues" evidence="1">
    <location>
        <begin position="1"/>
        <end position="11"/>
    </location>
</feature>
<organism evidence="4 5">
    <name type="scientific">Larkinella knui</name>
    <dbReference type="NCBI Taxonomy" id="2025310"/>
    <lineage>
        <taxon>Bacteria</taxon>
        <taxon>Pseudomonadati</taxon>
        <taxon>Bacteroidota</taxon>
        <taxon>Cytophagia</taxon>
        <taxon>Cytophagales</taxon>
        <taxon>Spirosomataceae</taxon>
        <taxon>Larkinella</taxon>
    </lineage>
</organism>
<protein>
    <submittedName>
        <fullName evidence="4">DUF2384 domain-containing protein</fullName>
    </submittedName>
</protein>
<dbReference type="InterPro" id="IPR024467">
    <property type="entry name" value="Xre/MbcA/ParS-like_toxin-bd"/>
</dbReference>
<dbReference type="OrthoDB" id="958438at2"/>
<feature type="region of interest" description="Disordered" evidence="1">
    <location>
        <begin position="1"/>
        <end position="24"/>
    </location>
</feature>
<gene>
    <name evidence="4" type="ORF">EHT87_12570</name>
</gene>
<sequence length="154" mass="17000">MAIATHPTSSSARRRSVTPAGKAPLYQPQQASGFTIIEQAQQGVPTQQVDQLAQLLNLSLKELAGILQIAERTLHRFRRDGRLDAQASERLLLLENLAAHGLLVFDDRADALADWLRYPLRELKGQAPIQLLTTISGFGLVDDVLTRIEYGVYA</sequence>
<dbReference type="InterPro" id="IPR046847">
    <property type="entry name" value="Xre-like_HTH"/>
</dbReference>
<keyword evidence="5" id="KW-1185">Reference proteome</keyword>
<comment type="caution">
    <text evidence="4">The sequence shown here is derived from an EMBL/GenBank/DDBJ whole genome shotgun (WGS) entry which is preliminary data.</text>
</comment>
<proteinExistence type="predicted"/>
<dbReference type="EMBL" id="RQJP01000002">
    <property type="protein sequence ID" value="RRB15362.1"/>
    <property type="molecule type" value="Genomic_DNA"/>
</dbReference>
<evidence type="ECO:0000313" key="5">
    <source>
        <dbReference type="Proteomes" id="UP000274271"/>
    </source>
</evidence>
<dbReference type="InterPro" id="IPR011979">
    <property type="entry name" value="Antitox_Xre"/>
</dbReference>
<evidence type="ECO:0000256" key="1">
    <source>
        <dbReference type="SAM" id="MobiDB-lite"/>
    </source>
</evidence>
<evidence type="ECO:0000259" key="2">
    <source>
        <dbReference type="Pfam" id="PF09722"/>
    </source>
</evidence>
<dbReference type="NCBIfam" id="TIGR02293">
    <property type="entry name" value="TAS_TIGR02293"/>
    <property type="match status" value="1"/>
</dbReference>
<evidence type="ECO:0000259" key="3">
    <source>
        <dbReference type="Pfam" id="PF20432"/>
    </source>
</evidence>